<dbReference type="GO" id="GO:0008658">
    <property type="term" value="F:penicillin binding"/>
    <property type="evidence" value="ECO:0007669"/>
    <property type="project" value="InterPro"/>
</dbReference>
<dbReference type="InterPro" id="IPR050515">
    <property type="entry name" value="Beta-lactam/transpept"/>
</dbReference>
<accession>A0A383DYE3</accession>
<dbReference type="PANTHER" id="PTHR30627">
    <property type="entry name" value="PEPTIDOGLYCAN D,D-TRANSPEPTIDASE"/>
    <property type="match status" value="1"/>
</dbReference>
<organism evidence="2">
    <name type="scientific">marine metagenome</name>
    <dbReference type="NCBI Taxonomy" id="408172"/>
    <lineage>
        <taxon>unclassified sequences</taxon>
        <taxon>metagenomes</taxon>
        <taxon>ecological metagenomes</taxon>
    </lineage>
</organism>
<feature type="non-terminal residue" evidence="2">
    <location>
        <position position="1"/>
    </location>
</feature>
<evidence type="ECO:0000259" key="1">
    <source>
        <dbReference type="Pfam" id="PF00905"/>
    </source>
</evidence>
<feature type="domain" description="Penicillin-binding protein transpeptidase" evidence="1">
    <location>
        <begin position="4"/>
        <end position="231"/>
    </location>
</feature>
<reference evidence="2" key="1">
    <citation type="submission" date="2018-05" db="EMBL/GenBank/DDBJ databases">
        <authorList>
            <person name="Lanie J.A."/>
            <person name="Ng W.-L."/>
            <person name="Kazmierczak K.M."/>
            <person name="Andrzejewski T.M."/>
            <person name="Davidsen T.M."/>
            <person name="Wayne K.J."/>
            <person name="Tettelin H."/>
            <person name="Glass J.I."/>
            <person name="Rusch D."/>
            <person name="Podicherti R."/>
            <person name="Tsui H.-C.T."/>
            <person name="Winkler M.E."/>
        </authorList>
    </citation>
    <scope>NUCLEOTIDE SEQUENCE</scope>
</reference>
<dbReference type="EMBL" id="UINC01221298">
    <property type="protein sequence ID" value="SVE49577.1"/>
    <property type="molecule type" value="Genomic_DNA"/>
</dbReference>
<dbReference type="Gene3D" id="3.40.710.10">
    <property type="entry name" value="DD-peptidase/beta-lactamase superfamily"/>
    <property type="match status" value="1"/>
</dbReference>
<dbReference type="AlphaFoldDB" id="A0A383DYE3"/>
<dbReference type="Pfam" id="PF00905">
    <property type="entry name" value="Transpeptidase"/>
    <property type="match status" value="1"/>
</dbReference>
<proteinExistence type="predicted"/>
<dbReference type="InterPro" id="IPR001460">
    <property type="entry name" value="PCN-bd_Tpept"/>
</dbReference>
<protein>
    <recommendedName>
        <fullName evidence="1">Penicillin-binding protein transpeptidase domain-containing protein</fullName>
    </recommendedName>
</protein>
<evidence type="ECO:0000313" key="2">
    <source>
        <dbReference type="EMBL" id="SVE49577.1"/>
    </source>
</evidence>
<dbReference type="GO" id="GO:0071555">
    <property type="term" value="P:cell wall organization"/>
    <property type="evidence" value="ECO:0007669"/>
    <property type="project" value="TreeGrafter"/>
</dbReference>
<sequence length="233" mass="25785">GLQYGNRFFRCWQGSGHQGLDLSGAIKHSCNVFFYQAGQRIGLDEMMEGVKRLGFGEETGIDLPFEIAGTFPPSREWFDERYGRRGWTESVVWNLAIGQGENQQSLLSMAQFYAALATGEPPIMPHLARLELLDQRFSLWNVGLPTEQRNELIEAMVRVVNEPGGTAFGSRLDRWTLAGKTGTAQNPHGEPHSWFVGFAPAHDPRIVIAAIVEQGHPDGMPSLAPPLAARIVD</sequence>
<feature type="non-terminal residue" evidence="2">
    <location>
        <position position="233"/>
    </location>
</feature>
<dbReference type="InterPro" id="IPR012338">
    <property type="entry name" value="Beta-lactam/transpept-like"/>
</dbReference>
<dbReference type="GO" id="GO:0005886">
    <property type="term" value="C:plasma membrane"/>
    <property type="evidence" value="ECO:0007669"/>
    <property type="project" value="TreeGrafter"/>
</dbReference>
<gene>
    <name evidence="2" type="ORF">METZ01_LOCUS502431</name>
</gene>
<name>A0A383DYE3_9ZZZZ</name>
<dbReference type="SUPFAM" id="SSF56601">
    <property type="entry name" value="beta-lactamase/transpeptidase-like"/>
    <property type="match status" value="1"/>
</dbReference>